<dbReference type="NCBIfam" id="TIGR03033">
    <property type="entry name" value="phage_rel_nuc"/>
    <property type="match status" value="1"/>
</dbReference>
<dbReference type="InterPro" id="IPR051703">
    <property type="entry name" value="NF-kappa-B_Signaling_Reg"/>
</dbReference>
<dbReference type="Gene3D" id="3.90.320.10">
    <property type="match status" value="1"/>
</dbReference>
<feature type="domain" description="YqaJ viral recombinase" evidence="1">
    <location>
        <begin position="16"/>
        <end position="149"/>
    </location>
</feature>
<name>A0A6N3ALF7_9FIRM</name>
<dbReference type="SUPFAM" id="SSF52980">
    <property type="entry name" value="Restriction endonuclease-like"/>
    <property type="match status" value="1"/>
</dbReference>
<dbReference type="Pfam" id="PF09588">
    <property type="entry name" value="YqaJ"/>
    <property type="match status" value="1"/>
</dbReference>
<dbReference type="RefSeq" id="WP_156704470.1">
    <property type="nucleotide sequence ID" value="NZ_CACRUX010000033.1"/>
</dbReference>
<dbReference type="InterPro" id="IPR017482">
    <property type="entry name" value="Lambda-type_endonuclease"/>
</dbReference>
<sequence>MIYKKVFDAKKATKEDWLRFRKTGIGGSDMAAIMGLSKWKSPLDIWLEKTTDEVDEEESRFMYWGNKLEALVAEEFSIRTGYSVRNNNYTLQSIEHPFLLANIDRDIVGIDSGLECKTANAFKRDEWEGDQVPDAYYIQCQHYMAVTGYSSWWIACLCGGNEFFYKEIPRNEDVITAIIDTAREFWNMVEQRVMPAVDDSERCNKLLKEMHKISNGKTIDLPDTATIFIEQYKSADKAEKEAKALKTEAQSQLFSLLGDNEQGFVDAYTVNWTQVAGRKTFDKKRFETDYPQLAKEYTVQGEPTRRFSIKG</sequence>
<gene>
    <name evidence="2" type="ORF">VRLFYP33_00821</name>
</gene>
<reference evidence="2" key="1">
    <citation type="submission" date="2019-11" db="EMBL/GenBank/DDBJ databases">
        <authorList>
            <person name="Feng L."/>
        </authorList>
    </citation>
    <scope>NUCLEOTIDE SEQUENCE</scope>
    <source>
        <strain evidence="2">VrattiLFYP33</strain>
    </source>
</reference>
<dbReference type="AlphaFoldDB" id="A0A6N3ALF7"/>
<proteinExistence type="predicted"/>
<dbReference type="InterPro" id="IPR011604">
    <property type="entry name" value="PDDEXK-like_dom_sf"/>
</dbReference>
<dbReference type="PANTHER" id="PTHR46609">
    <property type="entry name" value="EXONUCLEASE, PHAGE-TYPE/RECB, C-TERMINAL DOMAIN-CONTAINING PROTEIN"/>
    <property type="match status" value="1"/>
</dbReference>
<dbReference type="InterPro" id="IPR011335">
    <property type="entry name" value="Restrct_endonuc-II-like"/>
</dbReference>
<protein>
    <submittedName>
        <fullName evidence="2">YqaJ-like viral recombinase domain protein</fullName>
    </submittedName>
</protein>
<dbReference type="InterPro" id="IPR019080">
    <property type="entry name" value="YqaJ_viral_recombinase"/>
</dbReference>
<organism evidence="2">
    <name type="scientific">Veillonella ratti</name>
    <dbReference type="NCBI Taxonomy" id="103892"/>
    <lineage>
        <taxon>Bacteria</taxon>
        <taxon>Bacillati</taxon>
        <taxon>Bacillota</taxon>
        <taxon>Negativicutes</taxon>
        <taxon>Veillonellales</taxon>
        <taxon>Veillonellaceae</taxon>
        <taxon>Veillonella</taxon>
    </lineage>
</organism>
<dbReference type="EMBL" id="CACRUX010000033">
    <property type="protein sequence ID" value="VYT93339.1"/>
    <property type="molecule type" value="Genomic_DNA"/>
</dbReference>
<evidence type="ECO:0000313" key="2">
    <source>
        <dbReference type="EMBL" id="VYT93339.1"/>
    </source>
</evidence>
<accession>A0A6N3ALF7</accession>
<dbReference type="PANTHER" id="PTHR46609:SF6">
    <property type="entry name" value="EXONUCLEASE, PHAGE-TYPE_RECB, C-TERMINAL DOMAIN-CONTAINING PROTEIN-RELATED"/>
    <property type="match status" value="1"/>
</dbReference>
<evidence type="ECO:0000259" key="1">
    <source>
        <dbReference type="Pfam" id="PF09588"/>
    </source>
</evidence>